<keyword evidence="4" id="KW-1003">Cell membrane</keyword>
<keyword evidence="6" id="KW-0997">Cell inner membrane</keyword>
<sequence length="189" mass="19972">MTGTRFPSERGFTLVEMLVALAIFALIAGAALGLLRGAVTSEAALRRHDATAGQVRRMLALWQADLSQAEPRLGFAANGGEGAPLVALVRDGWANPDGAPRPPLQRLDYRWTGQALVRRSASHLDGAAPDTTLVVLPLSTVPRLRLRDAAGQWHDGPWQGEGLPVAAELVLQPAGFAGPLRVVTPVGQP</sequence>
<dbReference type="InterPro" id="IPR045584">
    <property type="entry name" value="Pilin-like"/>
</dbReference>
<dbReference type="NCBIfam" id="TIGR01711">
    <property type="entry name" value="gspJ"/>
    <property type="match status" value="1"/>
</dbReference>
<comment type="similarity">
    <text evidence="2">Belongs to the GSP J family.</text>
</comment>
<dbReference type="PANTHER" id="PTHR39583:SF2">
    <property type="entry name" value="TYPE II SECRETION SYSTEM PROTEIN J"/>
    <property type="match status" value="1"/>
</dbReference>
<dbReference type="PANTHER" id="PTHR39583">
    <property type="entry name" value="TYPE II SECRETION SYSTEM PROTEIN J-RELATED"/>
    <property type="match status" value="1"/>
</dbReference>
<gene>
    <name evidence="11" type="primary">gspJ</name>
    <name evidence="11" type="ORF">ACFOOT_13170</name>
</gene>
<feature type="transmembrane region" description="Helical" evidence="10">
    <location>
        <begin position="12"/>
        <end position="35"/>
    </location>
</feature>
<evidence type="ECO:0000256" key="6">
    <source>
        <dbReference type="ARBA" id="ARBA00022519"/>
    </source>
</evidence>
<comment type="caution">
    <text evidence="11">The sequence shown here is derived from an EMBL/GenBank/DDBJ whole genome shotgun (WGS) entry which is preliminary data.</text>
</comment>
<dbReference type="Pfam" id="PF07963">
    <property type="entry name" value="N_methyl"/>
    <property type="match status" value="1"/>
</dbReference>
<dbReference type="InterPro" id="IPR012902">
    <property type="entry name" value="N_methyl_site"/>
</dbReference>
<dbReference type="InterPro" id="IPR010055">
    <property type="entry name" value="T2SS_protein-GspJ"/>
</dbReference>
<dbReference type="PROSITE" id="PS00409">
    <property type="entry name" value="PROKAR_NTER_METHYL"/>
    <property type="match status" value="1"/>
</dbReference>
<evidence type="ECO:0000256" key="8">
    <source>
        <dbReference type="ARBA" id="ARBA00022989"/>
    </source>
</evidence>
<protein>
    <recommendedName>
        <fullName evidence="3">Type II secretion system protein J</fullName>
    </recommendedName>
</protein>
<evidence type="ECO:0000256" key="3">
    <source>
        <dbReference type="ARBA" id="ARBA00021539"/>
    </source>
</evidence>
<proteinExistence type="inferred from homology"/>
<evidence type="ECO:0000256" key="9">
    <source>
        <dbReference type="ARBA" id="ARBA00023136"/>
    </source>
</evidence>
<keyword evidence="12" id="KW-1185">Reference proteome</keyword>
<reference evidence="12" key="1">
    <citation type="journal article" date="2019" name="Int. J. Syst. Evol. Microbiol.">
        <title>The Global Catalogue of Microorganisms (GCM) 10K type strain sequencing project: providing services to taxonomists for standard genome sequencing and annotation.</title>
        <authorList>
            <consortium name="The Broad Institute Genomics Platform"/>
            <consortium name="The Broad Institute Genome Sequencing Center for Infectious Disease"/>
            <person name="Wu L."/>
            <person name="Ma J."/>
        </authorList>
    </citation>
    <scope>NUCLEOTIDE SEQUENCE [LARGE SCALE GENOMIC DNA]</scope>
    <source>
        <strain evidence="12">KCTC 42224</strain>
    </source>
</reference>
<dbReference type="NCBIfam" id="TIGR02532">
    <property type="entry name" value="IV_pilin_GFxxxE"/>
    <property type="match status" value="1"/>
</dbReference>
<evidence type="ECO:0000256" key="2">
    <source>
        <dbReference type="ARBA" id="ARBA00011084"/>
    </source>
</evidence>
<dbReference type="InterPro" id="IPR051621">
    <property type="entry name" value="T2SS_protein_J"/>
</dbReference>
<evidence type="ECO:0000256" key="5">
    <source>
        <dbReference type="ARBA" id="ARBA00022481"/>
    </source>
</evidence>
<dbReference type="RefSeq" id="WP_191324144.1">
    <property type="nucleotide sequence ID" value="NZ_BMZP01000007.1"/>
</dbReference>
<evidence type="ECO:0000256" key="7">
    <source>
        <dbReference type="ARBA" id="ARBA00022692"/>
    </source>
</evidence>
<organism evidence="11 12">
    <name type="scientific">Novosphingobium pokkalii</name>
    <dbReference type="NCBI Taxonomy" id="1770194"/>
    <lineage>
        <taxon>Bacteria</taxon>
        <taxon>Pseudomonadati</taxon>
        <taxon>Pseudomonadota</taxon>
        <taxon>Alphaproteobacteria</taxon>
        <taxon>Sphingomonadales</taxon>
        <taxon>Sphingomonadaceae</taxon>
        <taxon>Novosphingobium</taxon>
    </lineage>
</organism>
<dbReference type="EMBL" id="JBHRYE010000021">
    <property type="protein sequence ID" value="MFC3672372.1"/>
    <property type="molecule type" value="Genomic_DNA"/>
</dbReference>
<comment type="subcellular location">
    <subcellularLocation>
        <location evidence="1">Cell inner membrane</location>
        <topology evidence="1">Single-pass membrane protein</topology>
    </subcellularLocation>
</comment>
<name>A0ABV7V654_9SPHN</name>
<evidence type="ECO:0000256" key="4">
    <source>
        <dbReference type="ARBA" id="ARBA00022475"/>
    </source>
</evidence>
<dbReference type="SUPFAM" id="SSF54523">
    <property type="entry name" value="Pili subunits"/>
    <property type="match status" value="1"/>
</dbReference>
<evidence type="ECO:0000256" key="1">
    <source>
        <dbReference type="ARBA" id="ARBA00004377"/>
    </source>
</evidence>
<keyword evidence="7 10" id="KW-0812">Transmembrane</keyword>
<keyword evidence="9 10" id="KW-0472">Membrane</keyword>
<evidence type="ECO:0000313" key="11">
    <source>
        <dbReference type="EMBL" id="MFC3672372.1"/>
    </source>
</evidence>
<dbReference type="Proteomes" id="UP001595683">
    <property type="component" value="Unassembled WGS sequence"/>
</dbReference>
<dbReference type="Pfam" id="PF11612">
    <property type="entry name" value="T2SSJ"/>
    <property type="match status" value="1"/>
</dbReference>
<keyword evidence="8 10" id="KW-1133">Transmembrane helix</keyword>
<keyword evidence="5" id="KW-0488">Methylation</keyword>
<evidence type="ECO:0000256" key="10">
    <source>
        <dbReference type="SAM" id="Phobius"/>
    </source>
</evidence>
<accession>A0ABV7V654</accession>
<dbReference type="Gene3D" id="3.10.610.10">
    <property type="entry name" value="GSPII I/J protein-like"/>
    <property type="match status" value="1"/>
</dbReference>
<evidence type="ECO:0000313" key="12">
    <source>
        <dbReference type="Proteomes" id="UP001595683"/>
    </source>
</evidence>